<evidence type="ECO:0000313" key="4">
    <source>
        <dbReference type="EMBL" id="ODS03533.1"/>
    </source>
</evidence>
<keyword evidence="5" id="KW-1185">Reference proteome</keyword>
<comment type="similarity">
    <text evidence="1">Belongs to the leucine-binding protein family.</text>
</comment>
<dbReference type="CDD" id="cd06268">
    <property type="entry name" value="PBP1_ABC_transporter_LIVBP-like"/>
    <property type="match status" value="1"/>
</dbReference>
<dbReference type="SUPFAM" id="SSF53822">
    <property type="entry name" value="Periplasmic binding protein-like I"/>
    <property type="match status" value="1"/>
</dbReference>
<dbReference type="AlphaFoldDB" id="A0A1E3WCI5"/>
<evidence type="ECO:0000313" key="5">
    <source>
        <dbReference type="Proteomes" id="UP000095042"/>
    </source>
</evidence>
<proteinExistence type="inferred from homology"/>
<accession>A0A1E3WCI5</accession>
<sequence length="292" mass="32844">MDAPADVLLQLSDSVKGQDVALFNVSAPEVRLRQEDCRANILHTAPDLAMLADALAQYLVWKKWQRWLVAKGVSPEDKEYLEAIRRSAKRFGATIVEERPYEVTPGARRSDTGQQLIQLQMPVFTQGAPDYDVLIVADRRGVFGPYLPFRTWDPRPVAGTAGLEAMSWHPAHEQWGATQMQNRFQRFAHRFMLPLDHQAWIAVRAVGEAASRTQSGDYAPINAYIRGDKFDLAAFKGQKVTFRKWDGQLRQPIIIAGPELPVSTSPQTGFLHEHEEVDTLGIDAPETKCKLQ</sequence>
<reference evidence="4 5" key="1">
    <citation type="journal article" date="2016" name="Environ. Microbiol.">
        <title>New Methyloceanibacter diversity from North Sea sediments includes methanotroph containing solely the soluble methane monooxygenase.</title>
        <authorList>
            <person name="Vekeman B."/>
            <person name="Kerckhof F.M."/>
            <person name="Cremers G."/>
            <person name="de Vos P."/>
            <person name="Vandamme P."/>
            <person name="Boon N."/>
            <person name="Op den Camp H.J."/>
            <person name="Heylen K."/>
        </authorList>
    </citation>
    <scope>NUCLEOTIDE SEQUENCE [LARGE SCALE GENOMIC DNA]</scope>
    <source>
        <strain evidence="4 5">R-67177</strain>
    </source>
</reference>
<gene>
    <name evidence="4" type="ORF">AUC71_09210</name>
</gene>
<dbReference type="InterPro" id="IPR022478">
    <property type="entry name" value="ABC_transptr_sub-bd_PQQ"/>
</dbReference>
<organism evidence="4 5">
    <name type="scientific">Methyloceanibacter marginalis</name>
    <dbReference type="NCBI Taxonomy" id="1774971"/>
    <lineage>
        <taxon>Bacteria</taxon>
        <taxon>Pseudomonadati</taxon>
        <taxon>Pseudomonadota</taxon>
        <taxon>Alphaproteobacteria</taxon>
        <taxon>Hyphomicrobiales</taxon>
        <taxon>Hyphomicrobiaceae</taxon>
        <taxon>Methyloceanibacter</taxon>
    </lineage>
</organism>
<comment type="caution">
    <text evidence="4">The sequence shown here is derived from an EMBL/GenBank/DDBJ whole genome shotgun (WGS) entry which is preliminary data.</text>
</comment>
<keyword evidence="2" id="KW-0732">Signal</keyword>
<dbReference type="InterPro" id="IPR028082">
    <property type="entry name" value="Peripla_BP_I"/>
</dbReference>
<dbReference type="Gene3D" id="3.40.50.2300">
    <property type="match status" value="2"/>
</dbReference>
<feature type="domain" description="Leucine-binding protein" evidence="3">
    <location>
        <begin position="6"/>
        <end position="116"/>
    </location>
</feature>
<dbReference type="NCBIfam" id="TIGR03863">
    <property type="entry name" value="PQQ_ABC_bind"/>
    <property type="match status" value="1"/>
</dbReference>
<dbReference type="Proteomes" id="UP000095042">
    <property type="component" value="Unassembled WGS sequence"/>
</dbReference>
<dbReference type="InterPro" id="IPR028081">
    <property type="entry name" value="Leu-bd"/>
</dbReference>
<dbReference type="EMBL" id="LPWD01000096">
    <property type="protein sequence ID" value="ODS03533.1"/>
    <property type="molecule type" value="Genomic_DNA"/>
</dbReference>
<name>A0A1E3WCI5_9HYPH</name>
<evidence type="ECO:0000256" key="1">
    <source>
        <dbReference type="ARBA" id="ARBA00010062"/>
    </source>
</evidence>
<protein>
    <recommendedName>
        <fullName evidence="3">Leucine-binding protein domain-containing protein</fullName>
    </recommendedName>
</protein>
<evidence type="ECO:0000256" key="2">
    <source>
        <dbReference type="ARBA" id="ARBA00022729"/>
    </source>
</evidence>
<dbReference type="Pfam" id="PF13458">
    <property type="entry name" value="Peripla_BP_6"/>
    <property type="match status" value="1"/>
</dbReference>
<evidence type="ECO:0000259" key="3">
    <source>
        <dbReference type="Pfam" id="PF13458"/>
    </source>
</evidence>